<evidence type="ECO:0000259" key="1">
    <source>
        <dbReference type="PROSITE" id="PS51725"/>
    </source>
</evidence>
<dbReference type="InterPro" id="IPR050744">
    <property type="entry name" value="AI-2_Isomerase_LsrG"/>
</dbReference>
<dbReference type="PROSITE" id="PS51725">
    <property type="entry name" value="ABM"/>
    <property type="match status" value="1"/>
</dbReference>
<proteinExistence type="predicted"/>
<dbReference type="InterPro" id="IPR011008">
    <property type="entry name" value="Dimeric_a/b-barrel"/>
</dbReference>
<protein>
    <submittedName>
        <fullName evidence="2">Quinol monooxygenase</fullName>
        <ecNumber evidence="2">1.-.-.-</ecNumber>
    </submittedName>
</protein>
<keyword evidence="2" id="KW-0560">Oxidoreductase</keyword>
<dbReference type="EC" id="1.-.-.-" evidence="2"/>
<dbReference type="PANTHER" id="PTHR33336">
    <property type="entry name" value="QUINOL MONOOXYGENASE YGIN-RELATED"/>
    <property type="match status" value="1"/>
</dbReference>
<dbReference type="Pfam" id="PF03992">
    <property type="entry name" value="ABM"/>
    <property type="match status" value="1"/>
</dbReference>
<dbReference type="Proteomes" id="UP001595681">
    <property type="component" value="Unassembled WGS sequence"/>
</dbReference>
<gene>
    <name evidence="2" type="ORF">ACFOKF_19395</name>
</gene>
<dbReference type="RefSeq" id="WP_380798029.1">
    <property type="nucleotide sequence ID" value="NZ_JBHRVU010000005.1"/>
</dbReference>
<keyword evidence="2" id="KW-0503">Monooxygenase</keyword>
<dbReference type="PANTHER" id="PTHR33336:SF3">
    <property type="entry name" value="ABM DOMAIN-CONTAINING PROTEIN"/>
    <property type="match status" value="1"/>
</dbReference>
<dbReference type="GO" id="GO:0004497">
    <property type="term" value="F:monooxygenase activity"/>
    <property type="evidence" value="ECO:0007669"/>
    <property type="project" value="UniProtKB-KW"/>
</dbReference>
<dbReference type="InterPro" id="IPR007138">
    <property type="entry name" value="ABM_dom"/>
</dbReference>
<evidence type="ECO:0000313" key="2">
    <source>
        <dbReference type="EMBL" id="MFC3443323.1"/>
    </source>
</evidence>
<keyword evidence="3" id="KW-1185">Reference proteome</keyword>
<feature type="domain" description="ABM" evidence="1">
    <location>
        <begin position="4"/>
        <end position="93"/>
    </location>
</feature>
<accession>A0ABV7NKQ0</accession>
<dbReference type="EMBL" id="JBHRVU010000005">
    <property type="protein sequence ID" value="MFC3443323.1"/>
    <property type="molecule type" value="Genomic_DNA"/>
</dbReference>
<dbReference type="SUPFAM" id="SSF54909">
    <property type="entry name" value="Dimeric alpha+beta barrel"/>
    <property type="match status" value="1"/>
</dbReference>
<dbReference type="Gene3D" id="3.30.70.100">
    <property type="match status" value="1"/>
</dbReference>
<organism evidence="2 3">
    <name type="scientific">Sphingobium rhizovicinum</name>
    <dbReference type="NCBI Taxonomy" id="432308"/>
    <lineage>
        <taxon>Bacteria</taxon>
        <taxon>Pseudomonadati</taxon>
        <taxon>Pseudomonadota</taxon>
        <taxon>Alphaproteobacteria</taxon>
        <taxon>Sphingomonadales</taxon>
        <taxon>Sphingomonadaceae</taxon>
        <taxon>Sphingobium</taxon>
    </lineage>
</organism>
<evidence type="ECO:0000313" key="3">
    <source>
        <dbReference type="Proteomes" id="UP001595681"/>
    </source>
</evidence>
<comment type="caution">
    <text evidence="2">The sequence shown here is derived from an EMBL/GenBank/DDBJ whole genome shotgun (WGS) entry which is preliminary data.</text>
</comment>
<name>A0ABV7NKQ0_9SPHN</name>
<sequence>MATVLIWAQMDLPPEHARDIIDEAKPLIEAALEEPGCEIYTWSHDPYVPGRVNVFERWTSEEELAAHFLNPAYTDMGKQLRSRGPIVAQSRKFRVDVHGPIYDENRVPSAEFFDVAS</sequence>
<reference evidence="3" key="1">
    <citation type="journal article" date="2019" name="Int. J. Syst. Evol. Microbiol.">
        <title>The Global Catalogue of Microorganisms (GCM) 10K type strain sequencing project: providing services to taxonomists for standard genome sequencing and annotation.</title>
        <authorList>
            <consortium name="The Broad Institute Genomics Platform"/>
            <consortium name="The Broad Institute Genome Sequencing Center for Infectious Disease"/>
            <person name="Wu L."/>
            <person name="Ma J."/>
        </authorList>
    </citation>
    <scope>NUCLEOTIDE SEQUENCE [LARGE SCALE GENOMIC DNA]</scope>
    <source>
        <strain evidence="3">CCM 7491</strain>
    </source>
</reference>